<proteinExistence type="predicted"/>
<feature type="non-terminal residue" evidence="1">
    <location>
        <position position="1"/>
    </location>
</feature>
<dbReference type="EMBL" id="UINC01025316">
    <property type="protein sequence ID" value="SVB00667.1"/>
    <property type="molecule type" value="Genomic_DNA"/>
</dbReference>
<accession>A0A382AI47</accession>
<gene>
    <name evidence="1" type="ORF">METZ01_LOCUS153521</name>
</gene>
<sequence>VSLVTELQGADHEATKQLIGLLDEWILRGWKGSVFYTLENLQYGLTRMLASVLESLHEEPRAVIIPSREPVELSFVRELIEKTKGT</sequence>
<organism evidence="1">
    <name type="scientific">marine metagenome</name>
    <dbReference type="NCBI Taxonomy" id="408172"/>
    <lineage>
        <taxon>unclassified sequences</taxon>
        <taxon>metagenomes</taxon>
        <taxon>ecological metagenomes</taxon>
    </lineage>
</organism>
<protein>
    <submittedName>
        <fullName evidence="1">Uncharacterized protein</fullName>
    </submittedName>
</protein>
<evidence type="ECO:0000313" key="1">
    <source>
        <dbReference type="EMBL" id="SVB00667.1"/>
    </source>
</evidence>
<reference evidence="1" key="1">
    <citation type="submission" date="2018-05" db="EMBL/GenBank/DDBJ databases">
        <authorList>
            <person name="Lanie J.A."/>
            <person name="Ng W.-L."/>
            <person name="Kazmierczak K.M."/>
            <person name="Andrzejewski T.M."/>
            <person name="Davidsen T.M."/>
            <person name="Wayne K.J."/>
            <person name="Tettelin H."/>
            <person name="Glass J.I."/>
            <person name="Rusch D."/>
            <person name="Podicherti R."/>
            <person name="Tsui H.-C.T."/>
            <person name="Winkler M.E."/>
        </authorList>
    </citation>
    <scope>NUCLEOTIDE SEQUENCE</scope>
</reference>
<name>A0A382AI47_9ZZZZ</name>
<dbReference type="AlphaFoldDB" id="A0A382AI47"/>